<sequence>MHGSQRFGYHRYRKGHQLAQTPPTIDHNPTLKPSTIIDEPCLSKKSLVEESLEELRRSVETLTKSLRATENRLTAVQSSIDDCEFNSRARALNSTGSRREAILHPLRNTTTHQVVELPGTLGELYKLQAPALTELLQALGQEPERDNEMVQLKKFIGISV</sequence>
<name>A0ACC2JTN9_9PEZI</name>
<organism evidence="1 2">
    <name type="scientific">Lasiodiplodia mahajangana</name>
    <dbReference type="NCBI Taxonomy" id="1108764"/>
    <lineage>
        <taxon>Eukaryota</taxon>
        <taxon>Fungi</taxon>
        <taxon>Dikarya</taxon>
        <taxon>Ascomycota</taxon>
        <taxon>Pezizomycotina</taxon>
        <taxon>Dothideomycetes</taxon>
        <taxon>Dothideomycetes incertae sedis</taxon>
        <taxon>Botryosphaeriales</taxon>
        <taxon>Botryosphaeriaceae</taxon>
        <taxon>Lasiodiplodia</taxon>
    </lineage>
</organism>
<accession>A0ACC2JTN9</accession>
<proteinExistence type="predicted"/>
<evidence type="ECO:0000313" key="1">
    <source>
        <dbReference type="EMBL" id="KAJ8130881.1"/>
    </source>
</evidence>
<comment type="caution">
    <text evidence="1">The sequence shown here is derived from an EMBL/GenBank/DDBJ whole genome shotgun (WGS) entry which is preliminary data.</text>
</comment>
<keyword evidence="2" id="KW-1185">Reference proteome</keyword>
<evidence type="ECO:0000313" key="2">
    <source>
        <dbReference type="Proteomes" id="UP001153332"/>
    </source>
</evidence>
<reference evidence="1" key="1">
    <citation type="submission" date="2022-12" db="EMBL/GenBank/DDBJ databases">
        <title>Genome Sequence of Lasiodiplodia mahajangana.</title>
        <authorList>
            <person name="Buettner E."/>
        </authorList>
    </citation>
    <scope>NUCLEOTIDE SEQUENCE</scope>
    <source>
        <strain evidence="1">VT137</strain>
    </source>
</reference>
<protein>
    <submittedName>
        <fullName evidence="1">Uncharacterized protein</fullName>
    </submittedName>
</protein>
<dbReference type="EMBL" id="JAPUUL010000404">
    <property type="protein sequence ID" value="KAJ8130881.1"/>
    <property type="molecule type" value="Genomic_DNA"/>
</dbReference>
<gene>
    <name evidence="1" type="ORF">O1611_g2750</name>
</gene>
<dbReference type="Proteomes" id="UP001153332">
    <property type="component" value="Unassembled WGS sequence"/>
</dbReference>